<keyword evidence="2" id="KW-1185">Reference proteome</keyword>
<protein>
    <recommendedName>
        <fullName evidence="3">EAL domain-containing protein</fullName>
    </recommendedName>
</protein>
<accession>A0ABZ2FTI8</accession>
<proteinExistence type="predicted"/>
<dbReference type="EMBL" id="CP145723">
    <property type="protein sequence ID" value="WWM68156.1"/>
    <property type="molecule type" value="Genomic_DNA"/>
</dbReference>
<gene>
    <name evidence="1" type="ORF">V6W80_07695</name>
</gene>
<evidence type="ECO:0000313" key="2">
    <source>
        <dbReference type="Proteomes" id="UP001372714"/>
    </source>
</evidence>
<organism evidence="1 2">
    <name type="scientific">Pseudomonas benzopyrenica</name>
    <dbReference type="NCBI Taxonomy" id="2993566"/>
    <lineage>
        <taxon>Bacteria</taxon>
        <taxon>Pseudomonadati</taxon>
        <taxon>Pseudomonadota</taxon>
        <taxon>Gammaproteobacteria</taxon>
        <taxon>Pseudomonadales</taxon>
        <taxon>Pseudomonadaceae</taxon>
        <taxon>Pseudomonas</taxon>
    </lineage>
</organism>
<sequence>MKNGLECAGRALGHGLAGYRVELRRLNLNEILVAVYHAQQSIKLTQRIVTNEQATNPFLLNAVVAAMRVEADTVGLFIEIPLADDCLTA</sequence>
<dbReference type="Proteomes" id="UP001372714">
    <property type="component" value="Chromosome"/>
</dbReference>
<name>A0ABZ2FTI8_9PSED</name>
<evidence type="ECO:0000313" key="1">
    <source>
        <dbReference type="EMBL" id="WWM68156.1"/>
    </source>
</evidence>
<reference evidence="1 2" key="1">
    <citation type="submission" date="2024-02" db="EMBL/GenBank/DDBJ databases">
        <title>The whole genome sequence of Pseudomonas benzopyrenica MLY92.</title>
        <authorList>
            <person name="Liu Y."/>
        </authorList>
    </citation>
    <scope>NUCLEOTIDE SEQUENCE [LARGE SCALE GENOMIC DNA]</scope>
    <source>
        <strain evidence="1 2">MLY92</strain>
    </source>
</reference>
<dbReference type="RefSeq" id="WP_231356421.1">
    <property type="nucleotide sequence ID" value="NZ_CP145723.1"/>
</dbReference>
<evidence type="ECO:0008006" key="3">
    <source>
        <dbReference type="Google" id="ProtNLM"/>
    </source>
</evidence>